<dbReference type="AlphaFoldDB" id="A0A7X0LSP4"/>
<dbReference type="Gene3D" id="3.30.360.10">
    <property type="entry name" value="Dihydrodipicolinate Reductase, domain 2"/>
    <property type="match status" value="1"/>
</dbReference>
<keyword evidence="7 17" id="KW-0028">Amino-acid biosynthesis</keyword>
<feature type="domain" description="Homoserine dehydrogenase catalytic" evidence="19">
    <location>
        <begin position="149"/>
        <end position="332"/>
    </location>
</feature>
<evidence type="ECO:0000256" key="5">
    <source>
        <dbReference type="ARBA" id="ARBA00013213"/>
    </source>
</evidence>
<evidence type="ECO:0000256" key="10">
    <source>
        <dbReference type="ARBA" id="ARBA00023053"/>
    </source>
</evidence>
<evidence type="ECO:0000256" key="17">
    <source>
        <dbReference type="RuleBase" id="RU000579"/>
    </source>
</evidence>
<protein>
    <recommendedName>
        <fullName evidence="6 17">Homoserine dehydrogenase</fullName>
        <ecNumber evidence="5 17">1.1.1.3</ecNumber>
    </recommendedName>
</protein>
<gene>
    <name evidence="21" type="ORF">HNQ79_005982</name>
</gene>
<evidence type="ECO:0000256" key="4">
    <source>
        <dbReference type="ARBA" id="ARBA00006753"/>
    </source>
</evidence>
<dbReference type="Gene3D" id="3.30.70.260">
    <property type="match status" value="1"/>
</dbReference>
<feature type="active site" description="Proton donor" evidence="15">
    <location>
        <position position="217"/>
    </location>
</feature>
<evidence type="ECO:0000256" key="2">
    <source>
        <dbReference type="ARBA" id="ARBA00005056"/>
    </source>
</evidence>
<evidence type="ECO:0000256" key="16">
    <source>
        <dbReference type="PIRSR" id="PIRSR000098-2"/>
    </source>
</evidence>
<dbReference type="GO" id="GO:0004412">
    <property type="term" value="F:homoserine dehydrogenase activity"/>
    <property type="evidence" value="ECO:0007669"/>
    <property type="project" value="UniProtKB-EC"/>
</dbReference>
<dbReference type="EC" id="1.1.1.3" evidence="5 17"/>
<dbReference type="FunFam" id="3.30.360.10:FF:000005">
    <property type="entry name" value="Homoserine dehydrogenase"/>
    <property type="match status" value="1"/>
</dbReference>
<dbReference type="PANTHER" id="PTHR43331">
    <property type="entry name" value="HOMOSERINE DEHYDROGENASE"/>
    <property type="match status" value="1"/>
</dbReference>
<reference evidence="21 22" key="1">
    <citation type="submission" date="2020-08" db="EMBL/GenBank/DDBJ databases">
        <title>Genomic Encyclopedia of Type Strains, Phase IV (KMG-IV): sequencing the most valuable type-strain genomes for metagenomic binning, comparative biology and taxonomic classification.</title>
        <authorList>
            <person name="Goeker M."/>
        </authorList>
    </citation>
    <scope>NUCLEOTIDE SEQUENCE [LARGE SCALE GENOMIC DNA]</scope>
    <source>
        <strain evidence="21 22">DSM 40141</strain>
    </source>
</reference>
<dbReference type="GO" id="GO:0009088">
    <property type="term" value="P:threonine biosynthetic process"/>
    <property type="evidence" value="ECO:0007669"/>
    <property type="project" value="UniProtKB-UniPathway"/>
</dbReference>
<comment type="pathway">
    <text evidence="3 17">Amino-acid biosynthesis; L-methionine biosynthesis via de novo pathway; L-homoserine from L-aspartate: step 3/3.</text>
</comment>
<evidence type="ECO:0000313" key="22">
    <source>
        <dbReference type="Proteomes" id="UP000540423"/>
    </source>
</evidence>
<comment type="caution">
    <text evidence="21">The sequence shown here is derived from an EMBL/GenBank/DDBJ whole genome shotgun (WGS) entry which is preliminary data.</text>
</comment>
<evidence type="ECO:0000256" key="3">
    <source>
        <dbReference type="ARBA" id="ARBA00005062"/>
    </source>
</evidence>
<name>A0A7X0LSP4_9ACTN</name>
<evidence type="ECO:0000256" key="1">
    <source>
        <dbReference type="ARBA" id="ARBA00001920"/>
    </source>
</evidence>
<evidence type="ECO:0000256" key="13">
    <source>
        <dbReference type="ARBA" id="ARBA00048841"/>
    </source>
</evidence>
<dbReference type="PANTHER" id="PTHR43331:SF1">
    <property type="entry name" value="HOMOSERINE DEHYDROGENASE"/>
    <property type="match status" value="1"/>
</dbReference>
<dbReference type="GO" id="GO:0050661">
    <property type="term" value="F:NADP binding"/>
    <property type="evidence" value="ECO:0007669"/>
    <property type="project" value="InterPro"/>
</dbReference>
<dbReference type="SUPFAM" id="SSF55347">
    <property type="entry name" value="Glyceraldehyde-3-phosphate dehydrogenase-like, C-terminal domain"/>
    <property type="match status" value="1"/>
</dbReference>
<comment type="function">
    <text evidence="12">Catalyzes the conversion of L-aspartate-beta-semialdehyde (L-Asa) to L-homoserine (L-Hse), the third step in the biosynthesis of threonine and methionine from aspartate.</text>
</comment>
<evidence type="ECO:0000259" key="20">
    <source>
        <dbReference type="Pfam" id="PF03447"/>
    </source>
</evidence>
<feature type="domain" description="Aspartate/homoserine dehydrogenase NAD-binding" evidence="20">
    <location>
        <begin position="22"/>
        <end position="141"/>
    </location>
</feature>
<dbReference type="UniPathway" id="UPA00050">
    <property type="reaction ID" value="UER00063"/>
</dbReference>
<comment type="cofactor">
    <cofactor evidence="1">
        <name>a metal cation</name>
        <dbReference type="ChEBI" id="CHEBI:25213"/>
    </cofactor>
</comment>
<evidence type="ECO:0000256" key="6">
    <source>
        <dbReference type="ARBA" id="ARBA00013376"/>
    </source>
</evidence>
<keyword evidence="8 17" id="KW-0791">Threonine biosynthesis</keyword>
<evidence type="ECO:0000256" key="7">
    <source>
        <dbReference type="ARBA" id="ARBA00022605"/>
    </source>
</evidence>
<keyword evidence="11 17" id="KW-0486">Methionine biosynthesis</keyword>
<dbReference type="Proteomes" id="UP000540423">
    <property type="component" value="Unassembled WGS sequence"/>
</dbReference>
<comment type="catalytic activity">
    <reaction evidence="13">
        <text>L-homoserine + NADP(+) = L-aspartate 4-semialdehyde + NADPH + H(+)</text>
        <dbReference type="Rhea" id="RHEA:15761"/>
        <dbReference type="ChEBI" id="CHEBI:15378"/>
        <dbReference type="ChEBI" id="CHEBI:57476"/>
        <dbReference type="ChEBI" id="CHEBI:57783"/>
        <dbReference type="ChEBI" id="CHEBI:58349"/>
        <dbReference type="ChEBI" id="CHEBI:537519"/>
        <dbReference type="EC" id="1.1.1.3"/>
    </reaction>
    <physiologicalReaction direction="right-to-left" evidence="13">
        <dbReference type="Rhea" id="RHEA:15763"/>
    </physiologicalReaction>
</comment>
<feature type="binding site" evidence="16">
    <location>
        <begin position="21"/>
        <end position="28"/>
    </location>
    <ligand>
        <name>NADP(+)</name>
        <dbReference type="ChEBI" id="CHEBI:58349"/>
    </ligand>
</feature>
<evidence type="ECO:0000256" key="11">
    <source>
        <dbReference type="ARBA" id="ARBA00023167"/>
    </source>
</evidence>
<evidence type="ECO:0000256" key="14">
    <source>
        <dbReference type="ARBA" id="ARBA00049031"/>
    </source>
</evidence>
<evidence type="ECO:0000256" key="15">
    <source>
        <dbReference type="PIRSR" id="PIRSR000098-1"/>
    </source>
</evidence>
<dbReference type="Pfam" id="PF03447">
    <property type="entry name" value="NAD_binding_3"/>
    <property type="match status" value="1"/>
</dbReference>
<dbReference type="GO" id="GO:0009086">
    <property type="term" value="P:methionine biosynthetic process"/>
    <property type="evidence" value="ECO:0007669"/>
    <property type="project" value="UniProtKB-KW"/>
</dbReference>
<evidence type="ECO:0000256" key="8">
    <source>
        <dbReference type="ARBA" id="ARBA00022697"/>
    </source>
</evidence>
<feature type="binding site" evidence="16">
    <location>
        <position position="117"/>
    </location>
    <ligand>
        <name>NADPH</name>
        <dbReference type="ChEBI" id="CHEBI:57783"/>
    </ligand>
</feature>
<comment type="pathway">
    <text evidence="2 17">Amino-acid biosynthesis; L-threonine biosynthesis; L-threonine from L-aspartate: step 3/5.</text>
</comment>
<keyword evidence="10" id="KW-0915">Sodium</keyword>
<comment type="similarity">
    <text evidence="4 18">Belongs to the homoserine dehydrogenase family.</text>
</comment>
<accession>A0A7X0LSP4</accession>
<dbReference type="InterPro" id="IPR016204">
    <property type="entry name" value="HDH"/>
</dbReference>
<dbReference type="PROSITE" id="PS01042">
    <property type="entry name" value="HOMOSER_DHGENASE"/>
    <property type="match status" value="1"/>
</dbReference>
<evidence type="ECO:0000256" key="9">
    <source>
        <dbReference type="ARBA" id="ARBA00023002"/>
    </source>
</evidence>
<proteinExistence type="inferred from homology"/>
<evidence type="ECO:0000256" key="18">
    <source>
        <dbReference type="RuleBase" id="RU004171"/>
    </source>
</evidence>
<evidence type="ECO:0000259" key="19">
    <source>
        <dbReference type="Pfam" id="PF00742"/>
    </source>
</evidence>
<keyword evidence="9 17" id="KW-0560">Oxidoreductase</keyword>
<dbReference type="EMBL" id="JACHEM010000022">
    <property type="protein sequence ID" value="MBB6439470.1"/>
    <property type="molecule type" value="Genomic_DNA"/>
</dbReference>
<dbReference type="RefSeq" id="WP_185036017.1">
    <property type="nucleotide sequence ID" value="NZ_BNBN01000021.1"/>
</dbReference>
<dbReference type="InterPro" id="IPR036291">
    <property type="entry name" value="NAD(P)-bd_dom_sf"/>
</dbReference>
<dbReference type="UniPathway" id="UPA00051">
    <property type="reaction ID" value="UER00465"/>
</dbReference>
<dbReference type="InterPro" id="IPR019811">
    <property type="entry name" value="HDH_CS"/>
</dbReference>
<organism evidence="21 22">
    <name type="scientific">Streptomyces candidus</name>
    <dbReference type="NCBI Taxonomy" id="67283"/>
    <lineage>
        <taxon>Bacteria</taxon>
        <taxon>Bacillati</taxon>
        <taxon>Actinomycetota</taxon>
        <taxon>Actinomycetes</taxon>
        <taxon>Kitasatosporales</taxon>
        <taxon>Streptomycetaceae</taxon>
        <taxon>Streptomyces</taxon>
    </lineage>
</organism>
<sequence length="450" mass="46730">MSDQWASGPRAEPAPLRVAVLGCGVVGTEVVRRMHDARDELAERVGVPLELAGIAVRHPGRDRGLGVDPGLWTDDALGLIERDGIDIVVELLGGLEPARSLVIRAMERGASVVSANKALLAAHGPQLHESAARHGVDLLYEAAVAAAVPVLGPLRDCLCGDRIDRITGVVNGTTNYILDRMTRTGGDYASALQEAIACGYAEADPSADVEGTDAAAKAVILSSLAFHTWPDPTQVYREGITGVTAQDVADARACDRVVKLVALLERSVEPDGSTVVLARIRPTMVARHHPLAHVGGADNAVLVEAHVAGPLLFRGAGAGGVPTSGPVLGDLVTAARRRLQGRFAAGPPLAVRAPERPAGAQAVAGLRSRHHLRVPVHDPTLAQAEAGAVLTRANIGITSIRAAADARALLILTADIEETVLAQTVAELAALPSVSGGPRSLPLLDAEEDR</sequence>
<dbReference type="InterPro" id="IPR001342">
    <property type="entry name" value="HDH_cat"/>
</dbReference>
<keyword evidence="16 17" id="KW-0521">NADP</keyword>
<feature type="binding site" evidence="16">
    <location>
        <position position="202"/>
    </location>
    <ligand>
        <name>L-homoserine</name>
        <dbReference type="ChEBI" id="CHEBI:57476"/>
    </ligand>
</feature>
<dbReference type="Pfam" id="PF00742">
    <property type="entry name" value="Homoserine_dh"/>
    <property type="match status" value="1"/>
</dbReference>
<dbReference type="SUPFAM" id="SSF51735">
    <property type="entry name" value="NAD(P)-binding Rossmann-fold domains"/>
    <property type="match status" value="1"/>
</dbReference>
<evidence type="ECO:0000313" key="21">
    <source>
        <dbReference type="EMBL" id="MBB6439470.1"/>
    </source>
</evidence>
<keyword evidence="22" id="KW-1185">Reference proteome</keyword>
<dbReference type="Gene3D" id="3.40.50.720">
    <property type="entry name" value="NAD(P)-binding Rossmann-like Domain"/>
    <property type="match status" value="1"/>
</dbReference>
<comment type="catalytic activity">
    <reaction evidence="14">
        <text>L-homoserine + NAD(+) = L-aspartate 4-semialdehyde + NADH + H(+)</text>
        <dbReference type="Rhea" id="RHEA:15757"/>
        <dbReference type="ChEBI" id="CHEBI:15378"/>
        <dbReference type="ChEBI" id="CHEBI:57476"/>
        <dbReference type="ChEBI" id="CHEBI:57540"/>
        <dbReference type="ChEBI" id="CHEBI:57945"/>
        <dbReference type="ChEBI" id="CHEBI:537519"/>
        <dbReference type="EC" id="1.1.1.3"/>
    </reaction>
    <physiologicalReaction direction="right-to-left" evidence="14">
        <dbReference type="Rhea" id="RHEA:15759"/>
    </physiologicalReaction>
</comment>
<evidence type="ECO:0000256" key="12">
    <source>
        <dbReference type="ARBA" id="ARBA00044930"/>
    </source>
</evidence>
<dbReference type="NCBIfam" id="NF004976">
    <property type="entry name" value="PRK06349.1"/>
    <property type="match status" value="1"/>
</dbReference>
<dbReference type="PIRSF" id="PIRSF000098">
    <property type="entry name" value="Homoser_dehydrog"/>
    <property type="match status" value="1"/>
</dbReference>
<dbReference type="InterPro" id="IPR005106">
    <property type="entry name" value="Asp/hSer_DH_NAD-bd"/>
</dbReference>